<organism evidence="1">
    <name type="scientific">Fagus sylvatica</name>
    <name type="common">Beechnut</name>
    <dbReference type="NCBI Taxonomy" id="28930"/>
    <lineage>
        <taxon>Eukaryota</taxon>
        <taxon>Viridiplantae</taxon>
        <taxon>Streptophyta</taxon>
        <taxon>Embryophyta</taxon>
        <taxon>Tracheophyta</taxon>
        <taxon>Spermatophyta</taxon>
        <taxon>Magnoliopsida</taxon>
        <taxon>eudicotyledons</taxon>
        <taxon>Gunneridae</taxon>
        <taxon>Pentapetalae</taxon>
        <taxon>rosids</taxon>
        <taxon>fabids</taxon>
        <taxon>Fagales</taxon>
        <taxon>Fagaceae</taxon>
        <taxon>Fagus</taxon>
    </lineage>
</organism>
<proteinExistence type="predicted"/>
<protein>
    <submittedName>
        <fullName evidence="1">Uncharacterized protein</fullName>
    </submittedName>
</protein>
<evidence type="ECO:0000313" key="1">
    <source>
        <dbReference type="EMBL" id="SPC80880.1"/>
    </source>
</evidence>
<name>A0A2N9F1I5_FAGSY</name>
<gene>
    <name evidence="1" type="ORF">FSB_LOCUS8762</name>
</gene>
<reference evidence="1" key="1">
    <citation type="submission" date="2018-02" db="EMBL/GenBank/DDBJ databases">
        <authorList>
            <person name="Cohen D.B."/>
            <person name="Kent A.D."/>
        </authorList>
    </citation>
    <scope>NUCLEOTIDE SEQUENCE</scope>
</reference>
<dbReference type="EMBL" id="OIVN01000478">
    <property type="protein sequence ID" value="SPC80880.1"/>
    <property type="molecule type" value="Genomic_DNA"/>
</dbReference>
<dbReference type="AlphaFoldDB" id="A0A2N9F1I5"/>
<sequence length="42" mass="4582">MDGTVAVAAAAWSSAFRLGRCLVGFGGKVFELWSEWGFCIWV</sequence>
<accession>A0A2N9F1I5</accession>